<name>A0A8T8K826_9EURY</name>
<dbReference type="GeneID" id="64821233"/>
<dbReference type="RefSeq" id="WP_211533145.1">
    <property type="nucleotide sequence ID" value="NZ_CP058560.1"/>
</dbReference>
<evidence type="ECO:0000313" key="2">
    <source>
        <dbReference type="Proteomes" id="UP000681041"/>
    </source>
</evidence>
<keyword evidence="2" id="KW-1185">Reference proteome</keyword>
<evidence type="ECO:0000313" key="1">
    <source>
        <dbReference type="EMBL" id="QUH24187.1"/>
    </source>
</evidence>
<sequence>MKLWLKKEDDNIKSIADMDDKELMEYFRQLEKQGEGKSVSIEELKENYYKCQRLAVQAGRIAEQAVRQRDLLFELLQLAREEIIELKKK</sequence>
<dbReference type="EMBL" id="CP058560">
    <property type="protein sequence ID" value="QUH24187.1"/>
    <property type="molecule type" value="Genomic_DNA"/>
</dbReference>
<dbReference type="KEGG" id="meme:HYG87_10670"/>
<gene>
    <name evidence="1" type="ORF">HYG87_10670</name>
</gene>
<protein>
    <submittedName>
        <fullName evidence="1">Uncharacterized protein</fullName>
    </submittedName>
</protein>
<reference evidence="1" key="1">
    <citation type="submission" date="2020-07" db="EMBL/GenBank/DDBJ databases">
        <title>Methanobacterium. sp. MethCan genome.</title>
        <authorList>
            <person name="Postec A."/>
            <person name="Quemeneur M."/>
        </authorList>
    </citation>
    <scope>NUCLEOTIDE SEQUENCE</scope>
    <source>
        <strain evidence="1">MethCAN</strain>
    </source>
</reference>
<dbReference type="Proteomes" id="UP000681041">
    <property type="component" value="Chromosome"/>
</dbReference>
<dbReference type="AlphaFoldDB" id="A0A8T8K826"/>
<proteinExistence type="predicted"/>
<organism evidence="1 2">
    <name type="scientific">Methanobacterium alkalithermotolerans</name>
    <dbReference type="NCBI Taxonomy" id="2731220"/>
    <lineage>
        <taxon>Archaea</taxon>
        <taxon>Methanobacteriati</taxon>
        <taxon>Methanobacteriota</taxon>
        <taxon>Methanomada group</taxon>
        <taxon>Methanobacteria</taxon>
        <taxon>Methanobacteriales</taxon>
        <taxon>Methanobacteriaceae</taxon>
        <taxon>Methanobacterium</taxon>
    </lineage>
</organism>
<accession>A0A8T8K826</accession>